<evidence type="ECO:0000256" key="2">
    <source>
        <dbReference type="ARBA" id="ARBA00023125"/>
    </source>
</evidence>
<dbReference type="KEGG" id="acij:JS278_00349"/>
<dbReference type="CDD" id="cd01392">
    <property type="entry name" value="HTH_LacI"/>
    <property type="match status" value="1"/>
</dbReference>
<dbReference type="PANTHER" id="PTHR30146:SF109">
    <property type="entry name" value="HTH-TYPE TRANSCRIPTIONAL REGULATOR GALS"/>
    <property type="match status" value="1"/>
</dbReference>
<keyword evidence="3" id="KW-0804">Transcription</keyword>
<dbReference type="Pfam" id="PF13377">
    <property type="entry name" value="Peripla_BP_3"/>
    <property type="match status" value="1"/>
</dbReference>
<dbReference type="InterPro" id="IPR000843">
    <property type="entry name" value="HTH_LacI"/>
</dbReference>
<evidence type="ECO:0000259" key="4">
    <source>
        <dbReference type="PROSITE" id="PS50932"/>
    </source>
</evidence>
<dbReference type="GO" id="GO:0000976">
    <property type="term" value="F:transcription cis-regulatory region binding"/>
    <property type="evidence" value="ECO:0007669"/>
    <property type="project" value="TreeGrafter"/>
</dbReference>
<dbReference type="EMBL" id="CP025198">
    <property type="protein sequence ID" value="AXE37546.1"/>
    <property type="molecule type" value="Genomic_DNA"/>
</dbReference>
<dbReference type="Gene3D" id="3.40.50.2300">
    <property type="match status" value="2"/>
</dbReference>
<feature type="domain" description="HTH lacI-type" evidence="4">
    <location>
        <begin position="6"/>
        <end position="60"/>
    </location>
</feature>
<dbReference type="OrthoDB" id="3595338at2"/>
<sequence>MRKDHATIHDVARHAEVSVKTVSRVLNHERGVSDAMKARVQASMKALDYRPNAAARVLRRKLTRSIGFVCEDISEPVQARLARAIESVASRHRCTLTVSLTHHDPGREQAVLESLMARQIDGILLWPTGTASRYLQRLVATVPIVCVDRPIPGVETDVVLCDNIRGAAEATGLLVGRGHRRIAFVGDPPELFTQTERLKGYQRALAEAGLPEDPRLEFCREIETDHSPLRQQLRYWKASPEPPTALFAASSIASTALARLLDRDDPVDMVGFDSFPLDDVIRGGVTVIDQDVDAMGRAAAETLFRRIDGENVGLTRIRIAPRVVERGR</sequence>
<dbReference type="SMART" id="SM00354">
    <property type="entry name" value="HTH_LACI"/>
    <property type="match status" value="1"/>
</dbReference>
<keyword evidence="6" id="KW-1185">Reference proteome</keyword>
<dbReference type="AlphaFoldDB" id="A0A344UQJ8"/>
<keyword evidence="1" id="KW-0805">Transcription regulation</keyword>
<dbReference type="PRINTS" id="PR00036">
    <property type="entry name" value="HTHLACI"/>
</dbReference>
<dbReference type="GO" id="GO:0003700">
    <property type="term" value="F:DNA-binding transcription factor activity"/>
    <property type="evidence" value="ECO:0007669"/>
    <property type="project" value="TreeGrafter"/>
</dbReference>
<dbReference type="SUPFAM" id="SSF47413">
    <property type="entry name" value="lambda repressor-like DNA-binding domains"/>
    <property type="match status" value="1"/>
</dbReference>
<keyword evidence="2" id="KW-0238">DNA-binding</keyword>
<protein>
    <submittedName>
        <fullName evidence="5">Ribose operon repressor</fullName>
    </submittedName>
</protein>
<evidence type="ECO:0000256" key="1">
    <source>
        <dbReference type="ARBA" id="ARBA00023015"/>
    </source>
</evidence>
<dbReference type="Pfam" id="PF00356">
    <property type="entry name" value="LacI"/>
    <property type="match status" value="1"/>
</dbReference>
<dbReference type="PROSITE" id="PS50932">
    <property type="entry name" value="HTH_LACI_2"/>
    <property type="match status" value="1"/>
</dbReference>
<evidence type="ECO:0000313" key="6">
    <source>
        <dbReference type="Proteomes" id="UP000251995"/>
    </source>
</evidence>
<evidence type="ECO:0000256" key="3">
    <source>
        <dbReference type="ARBA" id="ARBA00023163"/>
    </source>
</evidence>
<dbReference type="Gene3D" id="1.10.260.40">
    <property type="entry name" value="lambda repressor-like DNA-binding domains"/>
    <property type="match status" value="1"/>
</dbReference>
<dbReference type="CDD" id="cd06267">
    <property type="entry name" value="PBP1_LacI_sugar_binding-like"/>
    <property type="match status" value="1"/>
</dbReference>
<organism evidence="5 6">
    <name type="scientific">Acidipropionibacterium virtanenii</name>
    <dbReference type="NCBI Taxonomy" id="2057246"/>
    <lineage>
        <taxon>Bacteria</taxon>
        <taxon>Bacillati</taxon>
        <taxon>Actinomycetota</taxon>
        <taxon>Actinomycetes</taxon>
        <taxon>Propionibacteriales</taxon>
        <taxon>Propionibacteriaceae</taxon>
        <taxon>Acidipropionibacterium</taxon>
    </lineage>
</organism>
<accession>A0A344UQJ8</accession>
<gene>
    <name evidence="5" type="primary">rbsR_2</name>
    <name evidence="5" type="ORF">JS278_00349</name>
</gene>
<dbReference type="Proteomes" id="UP000251995">
    <property type="component" value="Chromosome"/>
</dbReference>
<dbReference type="InterPro" id="IPR046335">
    <property type="entry name" value="LacI/GalR-like_sensor"/>
</dbReference>
<name>A0A344UQJ8_9ACTN</name>
<dbReference type="SUPFAM" id="SSF53822">
    <property type="entry name" value="Periplasmic binding protein-like I"/>
    <property type="match status" value="1"/>
</dbReference>
<dbReference type="RefSeq" id="WP_114043690.1">
    <property type="nucleotide sequence ID" value="NZ_CP025198.1"/>
</dbReference>
<dbReference type="PANTHER" id="PTHR30146">
    <property type="entry name" value="LACI-RELATED TRANSCRIPTIONAL REPRESSOR"/>
    <property type="match status" value="1"/>
</dbReference>
<evidence type="ECO:0000313" key="5">
    <source>
        <dbReference type="EMBL" id="AXE37546.1"/>
    </source>
</evidence>
<proteinExistence type="predicted"/>
<dbReference type="InterPro" id="IPR010982">
    <property type="entry name" value="Lambda_DNA-bd_dom_sf"/>
</dbReference>
<dbReference type="InterPro" id="IPR028082">
    <property type="entry name" value="Peripla_BP_I"/>
</dbReference>
<reference evidence="5 6" key="1">
    <citation type="submission" date="2017-12" db="EMBL/GenBank/DDBJ databases">
        <title>The whole genome sequence of the Acidipropionibacterium virtanenii sp. nov. type strain JS278.</title>
        <authorList>
            <person name="Laine P."/>
            <person name="Deptula P."/>
            <person name="Varmanen P."/>
            <person name="Auvinen P."/>
        </authorList>
    </citation>
    <scope>NUCLEOTIDE SEQUENCE [LARGE SCALE GENOMIC DNA]</scope>
    <source>
        <strain evidence="5 6">JS278</strain>
    </source>
</reference>
<dbReference type="PROSITE" id="PS00356">
    <property type="entry name" value="HTH_LACI_1"/>
    <property type="match status" value="1"/>
</dbReference>